<dbReference type="Pfam" id="PF00702">
    <property type="entry name" value="Hydrolase"/>
    <property type="match status" value="1"/>
</dbReference>
<keyword evidence="11 12" id="KW-0472">Membrane</keyword>
<dbReference type="EC" id="3.6.1.-" evidence="14"/>
<accession>Q6KYY5</accession>
<dbReference type="InterPro" id="IPR036412">
    <property type="entry name" value="HAD-like_sf"/>
</dbReference>
<dbReference type="SUPFAM" id="SSF81665">
    <property type="entry name" value="Calcium ATPase, transmembrane domain M"/>
    <property type="match status" value="1"/>
</dbReference>
<dbReference type="Gene3D" id="3.40.1110.10">
    <property type="entry name" value="Calcium-transporting ATPase, cytoplasmic domain N"/>
    <property type="match status" value="1"/>
</dbReference>
<evidence type="ECO:0000256" key="10">
    <source>
        <dbReference type="ARBA" id="ARBA00022989"/>
    </source>
</evidence>
<dbReference type="SFLD" id="SFLDF00027">
    <property type="entry name" value="p-type_atpase"/>
    <property type="match status" value="1"/>
</dbReference>
<feature type="transmembrane region" description="Helical" evidence="12">
    <location>
        <begin position="749"/>
        <end position="771"/>
    </location>
</feature>
<comment type="subcellular location">
    <subcellularLocation>
        <location evidence="1">Membrane</location>
        <topology evidence="1">Multi-pass membrane protein</topology>
    </subcellularLocation>
</comment>
<dbReference type="HOGENOM" id="CLU_002360_6_4_2"/>
<evidence type="ECO:0000256" key="11">
    <source>
        <dbReference type="ARBA" id="ARBA00023136"/>
    </source>
</evidence>
<dbReference type="KEGG" id="pto:PTO1482"/>
<dbReference type="GO" id="GO:0005524">
    <property type="term" value="F:ATP binding"/>
    <property type="evidence" value="ECO:0007669"/>
    <property type="project" value="UniProtKB-KW"/>
</dbReference>
<protein>
    <submittedName>
        <fullName evidence="14">E1-E2 ATPase</fullName>
        <ecNumber evidence="14">3.6.1.-</ecNumber>
    </submittedName>
</protein>
<feature type="transmembrane region" description="Helical" evidence="12">
    <location>
        <begin position="226"/>
        <end position="248"/>
    </location>
</feature>
<proteinExistence type="inferred from homology"/>
<dbReference type="SUPFAM" id="SSF56784">
    <property type="entry name" value="HAD-like"/>
    <property type="match status" value="1"/>
</dbReference>
<dbReference type="InterPro" id="IPR018303">
    <property type="entry name" value="ATPase_P-typ_P_site"/>
</dbReference>
<dbReference type="GO" id="GO:0046872">
    <property type="term" value="F:metal ion binding"/>
    <property type="evidence" value="ECO:0007669"/>
    <property type="project" value="UniProtKB-KW"/>
</dbReference>
<keyword evidence="10 12" id="KW-1133">Transmembrane helix</keyword>
<dbReference type="Gene3D" id="1.20.1110.10">
    <property type="entry name" value="Calcium-transporting ATPase, transmembrane domain"/>
    <property type="match status" value="1"/>
</dbReference>
<dbReference type="GO" id="GO:0120029">
    <property type="term" value="P:proton export across plasma membrane"/>
    <property type="evidence" value="ECO:0007669"/>
    <property type="project" value="InterPro"/>
</dbReference>
<dbReference type="InterPro" id="IPR001757">
    <property type="entry name" value="P_typ_ATPase"/>
</dbReference>
<dbReference type="FunFam" id="3.40.50.1000:FF:000211">
    <property type="entry name" value="Plasma membrane ATPase"/>
    <property type="match status" value="1"/>
</dbReference>
<keyword evidence="4 12" id="KW-0812">Transmembrane</keyword>
<evidence type="ECO:0000259" key="13">
    <source>
        <dbReference type="SMART" id="SM00831"/>
    </source>
</evidence>
<feature type="transmembrane region" description="Helical" evidence="12">
    <location>
        <begin position="688"/>
        <end position="710"/>
    </location>
</feature>
<dbReference type="GO" id="GO:0008553">
    <property type="term" value="F:P-type proton-exporting transporter activity"/>
    <property type="evidence" value="ECO:0007669"/>
    <property type="project" value="InterPro"/>
</dbReference>
<comment type="similarity">
    <text evidence="2">Belongs to the cation transport ATPase (P-type) (TC 3.A.3) family. Type IIIA subfamily.</text>
</comment>
<dbReference type="GO" id="GO:0016020">
    <property type="term" value="C:membrane"/>
    <property type="evidence" value="ECO:0007669"/>
    <property type="project" value="UniProtKB-SubCell"/>
</dbReference>
<dbReference type="SFLD" id="SFLDG00002">
    <property type="entry name" value="C1.7:_P-type_atpase_like"/>
    <property type="match status" value="1"/>
</dbReference>
<dbReference type="InterPro" id="IPR004014">
    <property type="entry name" value="ATPase_P-typ_cation-transptr_N"/>
</dbReference>
<dbReference type="EMBL" id="AE017261">
    <property type="protein sequence ID" value="AAT44067.1"/>
    <property type="molecule type" value="Genomic_DNA"/>
</dbReference>
<keyword evidence="9" id="KW-1278">Translocase</keyword>
<dbReference type="Gene3D" id="3.40.50.1000">
    <property type="entry name" value="HAD superfamily/HAD-like"/>
    <property type="match status" value="1"/>
</dbReference>
<dbReference type="FunFam" id="2.70.150.10:FF:000042">
    <property type="entry name" value="Plasma membrane ATPase"/>
    <property type="match status" value="1"/>
</dbReference>
<feature type="transmembrane region" description="Helical" evidence="12">
    <location>
        <begin position="260"/>
        <end position="281"/>
    </location>
</feature>
<dbReference type="InterPro" id="IPR006534">
    <property type="entry name" value="P-type_ATPase_IIIA"/>
</dbReference>
<keyword evidence="8" id="KW-0460">Magnesium</keyword>
<dbReference type="SUPFAM" id="SSF81653">
    <property type="entry name" value="Calcium ATPase, transduction domain A"/>
    <property type="match status" value="1"/>
</dbReference>
<dbReference type="GO" id="GO:0016887">
    <property type="term" value="F:ATP hydrolysis activity"/>
    <property type="evidence" value="ECO:0007669"/>
    <property type="project" value="InterPro"/>
</dbReference>
<dbReference type="eggNOG" id="arCOG01578">
    <property type="taxonomic scope" value="Archaea"/>
</dbReference>
<feature type="domain" description="Cation-transporting P-type ATPase N-terminal" evidence="13">
    <location>
        <begin position="4"/>
        <end position="76"/>
    </location>
</feature>
<name>Q6KYY5_PICTO</name>
<dbReference type="InterPro" id="IPR008250">
    <property type="entry name" value="ATPase_P-typ_transduc_dom_A_sf"/>
</dbReference>
<dbReference type="NCBIfam" id="TIGR01647">
    <property type="entry name" value="ATPase-IIIA_H"/>
    <property type="match status" value="1"/>
</dbReference>
<feature type="transmembrane region" description="Helical" evidence="12">
    <location>
        <begin position="80"/>
        <end position="96"/>
    </location>
</feature>
<dbReference type="InterPro" id="IPR023299">
    <property type="entry name" value="ATPase_P-typ_cyto_dom_N"/>
</dbReference>
<evidence type="ECO:0000256" key="5">
    <source>
        <dbReference type="ARBA" id="ARBA00022723"/>
    </source>
</evidence>
<gene>
    <name evidence="14" type="ordered locus">PTO1482</name>
</gene>
<dbReference type="PRINTS" id="PR00119">
    <property type="entry name" value="CATATPASE"/>
</dbReference>
<keyword evidence="3" id="KW-0597">Phosphoprotein</keyword>
<dbReference type="PRINTS" id="PR00120">
    <property type="entry name" value="HATPASE"/>
</dbReference>
<dbReference type="OrthoDB" id="8588at2157"/>
<dbReference type="NCBIfam" id="TIGR01494">
    <property type="entry name" value="ATPase_P-type"/>
    <property type="match status" value="2"/>
</dbReference>
<keyword evidence="7" id="KW-0067">ATP-binding</keyword>
<dbReference type="PANTHER" id="PTHR42861">
    <property type="entry name" value="CALCIUM-TRANSPORTING ATPASE"/>
    <property type="match status" value="1"/>
</dbReference>
<evidence type="ECO:0000256" key="7">
    <source>
        <dbReference type="ARBA" id="ARBA00022840"/>
    </source>
</evidence>
<dbReference type="AlphaFoldDB" id="Q6KYY5"/>
<dbReference type="Pfam" id="PF00690">
    <property type="entry name" value="Cation_ATPase_N"/>
    <property type="match status" value="1"/>
</dbReference>
<dbReference type="PROSITE" id="PS00154">
    <property type="entry name" value="ATPASE_E1_E2"/>
    <property type="match status" value="1"/>
</dbReference>
<evidence type="ECO:0000256" key="1">
    <source>
        <dbReference type="ARBA" id="ARBA00004141"/>
    </source>
</evidence>
<feature type="transmembrane region" description="Helical" evidence="12">
    <location>
        <begin position="659"/>
        <end position="682"/>
    </location>
</feature>
<dbReference type="InterPro" id="IPR023214">
    <property type="entry name" value="HAD_sf"/>
</dbReference>
<reference evidence="14 15" key="1">
    <citation type="journal article" date="2004" name="Proc. Natl. Acad. Sci. U.S.A.">
        <title>Genome sequence of Picrophilus torridus and its implications for life around pH 0.</title>
        <authorList>
            <person name="Futterer O."/>
            <person name="Angelov A."/>
            <person name="Liesegang H."/>
            <person name="Gottschalk G."/>
            <person name="Schleper C."/>
            <person name="Schepers B."/>
            <person name="Dock C."/>
            <person name="Antranikian G."/>
            <person name="Liebl W."/>
        </authorList>
    </citation>
    <scope>NUCLEOTIDE SEQUENCE [LARGE SCALE GENOMIC DNA]</scope>
    <source>
        <strain evidence="15">ATCC 700027 / DSM 9790 / JCM 10055 / NBRC 100828</strain>
    </source>
</reference>
<dbReference type="RefSeq" id="WP_011178283.1">
    <property type="nucleotide sequence ID" value="NC_005877.1"/>
</dbReference>
<sequence length="781" mass="86523">MQEIKKKIDMIQLMKDLKTSNNGLSDSEAGSRLNSYGYNEVTEKKDSIYIKLLKKFWAPVPWMLEVTSIITYIIGRYIDTYIILFLLFFNAIIGFFQESRAENAVELLKKRLQVTSRVLRNGKWELLESIYIVPGDIINVRLGDIVPADCAIISGNVETDQSALTGESLSVSKGVSDQLFSGSVIKRGEATAVVMATGDKTYFGKTAMLVSEAGSKSHIESLIFNIVKYLIILDVSLVIITTIYSILINVPFNDIIPFSLVLLITSIPVALPATFTIAMAIGAMDMAKKGSIVTRLNAIEDAASMDILCSDKTGTITENVLTVRDPYPVGCSINELMELAMYASEEKSEDPIDIAIINFARNMKINVDYNNVKNFIPFDPATKRTEAVVLKNGKTTRILKGAPQVIAGLCGLDYQEISSKIDEFARFGYRVIAVATIDEKPAFKGLIPMYDPPRKDSAELIKELGDLGISVKMVTGDNKEIAAKIAGEVGISGMACNVHENFDVNKCSVFSEVFPEDKFKIVMELQKDGHITGMTGDGVNDAPALKQAEVGIAVSNATDVAKASASIVLTHEGIVDIVESVKDGRRIYQRMLTYTLNKIIKTIQVVLFLTTAFFAVKFFVTTPFDIILLLFANDFVTMSIATDNVRYSKKPEKWNVMSLVYSSGLIAALMVIEGFLILYIGIYEHLPVNGIHTIIFDMLVFSGLFNVIMVRERGHFWHSRPSNTLLLSIIIDIIFVSFISYYGILISAIPLYLIIITVLIAFSWMAAVDLLKNLVFRRFNL</sequence>
<feature type="transmembrane region" description="Helical" evidence="12">
    <location>
        <begin position="599"/>
        <end position="620"/>
    </location>
</feature>
<dbReference type="InterPro" id="IPR023298">
    <property type="entry name" value="ATPase_P-typ_TM_dom_sf"/>
</dbReference>
<evidence type="ECO:0000256" key="12">
    <source>
        <dbReference type="SAM" id="Phobius"/>
    </source>
</evidence>
<evidence type="ECO:0000256" key="4">
    <source>
        <dbReference type="ARBA" id="ARBA00022692"/>
    </source>
</evidence>
<dbReference type="Gene3D" id="2.70.150.10">
    <property type="entry name" value="Calcium-transporting ATPase, cytoplasmic transduction domain A"/>
    <property type="match status" value="1"/>
</dbReference>
<organism evidence="14 15">
    <name type="scientific">Picrophilus torridus (strain ATCC 700027 / DSM 9790 / JCM 10055 / NBRC 100828 / KAW 2/3)</name>
    <dbReference type="NCBI Taxonomy" id="1122961"/>
    <lineage>
        <taxon>Archaea</taxon>
        <taxon>Methanobacteriati</taxon>
        <taxon>Thermoplasmatota</taxon>
        <taxon>Thermoplasmata</taxon>
        <taxon>Thermoplasmatales</taxon>
        <taxon>Picrophilaceae</taxon>
        <taxon>Picrophilus</taxon>
    </lineage>
</organism>
<keyword evidence="14" id="KW-0378">Hydrolase</keyword>
<dbReference type="SMART" id="SM00831">
    <property type="entry name" value="Cation_ATPase_N"/>
    <property type="match status" value="1"/>
</dbReference>
<feature type="transmembrane region" description="Helical" evidence="12">
    <location>
        <begin position="56"/>
        <end position="74"/>
    </location>
</feature>
<feature type="transmembrane region" description="Helical" evidence="12">
    <location>
        <begin position="722"/>
        <end position="743"/>
    </location>
</feature>
<keyword evidence="5" id="KW-0479">Metal-binding</keyword>
<dbReference type="STRING" id="263820.PTO1482"/>
<evidence type="ECO:0000256" key="2">
    <source>
        <dbReference type="ARBA" id="ARBA00008804"/>
    </source>
</evidence>
<evidence type="ECO:0000256" key="3">
    <source>
        <dbReference type="ARBA" id="ARBA00022553"/>
    </source>
</evidence>
<feature type="transmembrane region" description="Helical" evidence="12">
    <location>
        <begin position="626"/>
        <end position="647"/>
    </location>
</feature>
<dbReference type="GeneID" id="2845165"/>
<dbReference type="Pfam" id="PF00122">
    <property type="entry name" value="E1-E2_ATPase"/>
    <property type="match status" value="1"/>
</dbReference>
<evidence type="ECO:0000256" key="6">
    <source>
        <dbReference type="ARBA" id="ARBA00022741"/>
    </source>
</evidence>
<dbReference type="InterPro" id="IPR059000">
    <property type="entry name" value="ATPase_P-type_domA"/>
</dbReference>
<dbReference type="PaxDb" id="263820-PTO1482"/>
<evidence type="ECO:0000256" key="8">
    <source>
        <dbReference type="ARBA" id="ARBA00022842"/>
    </source>
</evidence>
<dbReference type="SFLD" id="SFLDS00003">
    <property type="entry name" value="Haloacid_Dehalogenase"/>
    <property type="match status" value="1"/>
</dbReference>
<dbReference type="Proteomes" id="UP000000438">
    <property type="component" value="Chromosome"/>
</dbReference>
<keyword evidence="6" id="KW-0547">Nucleotide-binding</keyword>
<dbReference type="InParanoid" id="Q6KYY5"/>
<evidence type="ECO:0000313" key="14">
    <source>
        <dbReference type="EMBL" id="AAT44067.1"/>
    </source>
</evidence>
<evidence type="ECO:0000256" key="9">
    <source>
        <dbReference type="ARBA" id="ARBA00022967"/>
    </source>
</evidence>
<dbReference type="InterPro" id="IPR044492">
    <property type="entry name" value="P_typ_ATPase_HD_dom"/>
</dbReference>
<evidence type="ECO:0000313" key="15">
    <source>
        <dbReference type="Proteomes" id="UP000000438"/>
    </source>
</evidence>